<dbReference type="AlphaFoldDB" id="A0A2H3DE16"/>
<evidence type="ECO:0000313" key="3">
    <source>
        <dbReference type="Proteomes" id="UP000217790"/>
    </source>
</evidence>
<dbReference type="InParanoid" id="A0A2H3DE16"/>
<keyword evidence="1" id="KW-0732">Signal</keyword>
<reference evidence="3" key="1">
    <citation type="journal article" date="2017" name="Nat. Ecol. Evol.">
        <title>Genome expansion and lineage-specific genetic innovations in the forest pathogenic fungi Armillaria.</title>
        <authorList>
            <person name="Sipos G."/>
            <person name="Prasanna A.N."/>
            <person name="Walter M.C."/>
            <person name="O'Connor E."/>
            <person name="Balint B."/>
            <person name="Krizsan K."/>
            <person name="Kiss B."/>
            <person name="Hess J."/>
            <person name="Varga T."/>
            <person name="Slot J."/>
            <person name="Riley R."/>
            <person name="Boka B."/>
            <person name="Rigling D."/>
            <person name="Barry K."/>
            <person name="Lee J."/>
            <person name="Mihaltcheva S."/>
            <person name="LaButti K."/>
            <person name="Lipzen A."/>
            <person name="Waldron R."/>
            <person name="Moloney N.M."/>
            <person name="Sperisen C."/>
            <person name="Kredics L."/>
            <person name="Vagvoelgyi C."/>
            <person name="Patrignani A."/>
            <person name="Fitzpatrick D."/>
            <person name="Nagy I."/>
            <person name="Doyle S."/>
            <person name="Anderson J.B."/>
            <person name="Grigoriev I.V."/>
            <person name="Gueldener U."/>
            <person name="Muensterkoetter M."/>
            <person name="Nagy L.G."/>
        </authorList>
    </citation>
    <scope>NUCLEOTIDE SEQUENCE [LARGE SCALE GENOMIC DNA]</scope>
    <source>
        <strain evidence="3">Ar21-2</strain>
    </source>
</reference>
<evidence type="ECO:0000256" key="1">
    <source>
        <dbReference type="SAM" id="SignalP"/>
    </source>
</evidence>
<sequence>MIITTRMYTAYLLASLITHLACQMMVHSFDDAHAAQLAPLDILLYQLNNCSSLRLNNYLHSASFYVTPAFKLEFAWIILTLTKFAVSISPEQSTIDLACSVSPRRLIEIEVILPSQGMGLGRKFASVNGVGGASERCIAGTRKAGWSGLHLAGN</sequence>
<feature type="signal peptide" evidence="1">
    <location>
        <begin position="1"/>
        <end position="28"/>
    </location>
</feature>
<name>A0A2H3DE16_ARMGA</name>
<evidence type="ECO:0000313" key="2">
    <source>
        <dbReference type="EMBL" id="PBK93461.1"/>
    </source>
</evidence>
<dbReference type="EMBL" id="KZ293656">
    <property type="protein sequence ID" value="PBK93461.1"/>
    <property type="molecule type" value="Genomic_DNA"/>
</dbReference>
<dbReference type="Proteomes" id="UP000217790">
    <property type="component" value="Unassembled WGS sequence"/>
</dbReference>
<gene>
    <name evidence="2" type="ORF">ARMGADRAFT_126158</name>
</gene>
<accession>A0A2H3DE16</accession>
<protein>
    <submittedName>
        <fullName evidence="2">Uncharacterized protein</fullName>
    </submittedName>
</protein>
<feature type="chain" id="PRO_5013722743" evidence="1">
    <location>
        <begin position="29"/>
        <end position="154"/>
    </location>
</feature>
<keyword evidence="3" id="KW-1185">Reference proteome</keyword>
<organism evidence="2 3">
    <name type="scientific">Armillaria gallica</name>
    <name type="common">Bulbous honey fungus</name>
    <name type="synonym">Armillaria bulbosa</name>
    <dbReference type="NCBI Taxonomy" id="47427"/>
    <lineage>
        <taxon>Eukaryota</taxon>
        <taxon>Fungi</taxon>
        <taxon>Dikarya</taxon>
        <taxon>Basidiomycota</taxon>
        <taxon>Agaricomycotina</taxon>
        <taxon>Agaricomycetes</taxon>
        <taxon>Agaricomycetidae</taxon>
        <taxon>Agaricales</taxon>
        <taxon>Marasmiineae</taxon>
        <taxon>Physalacriaceae</taxon>
        <taxon>Armillaria</taxon>
    </lineage>
</organism>
<proteinExistence type="predicted"/>